<dbReference type="OMA" id="WRMVEAF"/>
<reference evidence="9" key="3">
    <citation type="journal article" date="2012" name="PLoS Pathog.">
        <title>Comparative genomics of the apicomplexan parasites Toxoplasma gondii and Neospora caninum: Coccidia differing in host range and transmission strategy.</title>
        <authorList>
            <person name="Reid A.J."/>
            <person name="Vermont S.J."/>
            <person name="Cotton J.A."/>
            <person name="Harris D."/>
            <person name="Hill-Cawthorne G.A."/>
            <person name="Konen-Waisman S."/>
            <person name="Latham S.M."/>
            <person name="Mourier T."/>
            <person name="Norton R."/>
            <person name="Quail M.A."/>
            <person name="Sanders M."/>
            <person name="Shanmugam D."/>
            <person name="Sohal A."/>
            <person name="Wasmuth J.D."/>
            <person name="Brunk B."/>
            <person name="Grigg M.E."/>
            <person name="Howard J.C."/>
            <person name="Parkinson J."/>
            <person name="Roos D.S."/>
            <person name="Trees A.J."/>
            <person name="Berriman M."/>
            <person name="Pain A."/>
            <person name="Wastling J.M."/>
        </authorList>
    </citation>
    <scope>NUCLEOTIDE SEQUENCE [LARGE SCALE GENOMIC DNA]</scope>
    <source>
        <strain evidence="9">Liverpool</strain>
    </source>
</reference>
<dbReference type="GO" id="GO:0005886">
    <property type="term" value="C:plasma membrane"/>
    <property type="evidence" value="ECO:0007669"/>
    <property type="project" value="TreeGrafter"/>
</dbReference>
<gene>
    <name evidence="8" type="ORF">BN1204_025140</name>
    <name evidence="7" type="ORF">NCLIV_025140</name>
</gene>
<dbReference type="InterPro" id="IPR007274">
    <property type="entry name" value="Cop_transporter"/>
</dbReference>
<feature type="region of interest" description="Disordered" evidence="5">
    <location>
        <begin position="125"/>
        <end position="284"/>
    </location>
</feature>
<evidence type="ECO:0000313" key="7">
    <source>
        <dbReference type="EMBL" id="CBZ52725.1"/>
    </source>
</evidence>
<dbReference type="EMBL" id="FR823389">
    <property type="protein sequence ID" value="CBZ52725.1"/>
    <property type="molecule type" value="Genomic_DNA"/>
</dbReference>
<dbReference type="InParanoid" id="F0VG81"/>
<feature type="region of interest" description="Disordered" evidence="5">
    <location>
        <begin position="52"/>
        <end position="78"/>
    </location>
</feature>
<dbReference type="PRINTS" id="PR01217">
    <property type="entry name" value="PRICHEXTENSN"/>
</dbReference>
<evidence type="ECO:0000313" key="9">
    <source>
        <dbReference type="Proteomes" id="UP000007494"/>
    </source>
</evidence>
<comment type="subcellular location">
    <subcellularLocation>
        <location evidence="1">Membrane</location>
        <topology evidence="1">Multi-pass membrane protein</topology>
    </subcellularLocation>
</comment>
<feature type="compositionally biased region" description="Low complexity" evidence="5">
    <location>
        <begin position="219"/>
        <end position="235"/>
    </location>
</feature>
<accession>F0VG81</accession>
<dbReference type="EMBL" id="LN714482">
    <property type="protein sequence ID" value="CEL66706.1"/>
    <property type="molecule type" value="Genomic_DNA"/>
</dbReference>
<dbReference type="VEuPathDB" id="ToxoDB:NCLIV_025140"/>
<keyword evidence="2 6" id="KW-0812">Transmembrane</keyword>
<dbReference type="RefSeq" id="XP_003882757.1">
    <property type="nucleotide sequence ID" value="XM_003882708.1"/>
</dbReference>
<organism evidence="7 9">
    <name type="scientific">Neospora caninum (strain Liverpool)</name>
    <dbReference type="NCBI Taxonomy" id="572307"/>
    <lineage>
        <taxon>Eukaryota</taxon>
        <taxon>Sar</taxon>
        <taxon>Alveolata</taxon>
        <taxon>Apicomplexa</taxon>
        <taxon>Conoidasida</taxon>
        <taxon>Coccidia</taxon>
        <taxon>Eucoccidiorida</taxon>
        <taxon>Eimeriorina</taxon>
        <taxon>Sarcocystidae</taxon>
        <taxon>Neospora</taxon>
    </lineage>
</organism>
<evidence type="ECO:0000256" key="6">
    <source>
        <dbReference type="SAM" id="Phobius"/>
    </source>
</evidence>
<dbReference type="Proteomes" id="UP000007494">
    <property type="component" value="Chromosome VIIb"/>
</dbReference>
<reference evidence="7" key="1">
    <citation type="submission" date="2011-02" db="EMBL/GenBank/DDBJ databases">
        <authorList>
            <person name="Aslett M."/>
        </authorList>
    </citation>
    <scope>NUCLEOTIDE SEQUENCE</scope>
    <source>
        <strain evidence="7">Liverpool</strain>
    </source>
</reference>
<keyword evidence="3 6" id="KW-1133">Transmembrane helix</keyword>
<dbReference type="Pfam" id="PF04145">
    <property type="entry name" value="Ctr"/>
    <property type="match status" value="1"/>
</dbReference>
<dbReference type="OrthoDB" id="161814at2759"/>
<keyword evidence="4 6" id="KW-0472">Membrane</keyword>
<evidence type="ECO:0000256" key="3">
    <source>
        <dbReference type="ARBA" id="ARBA00022989"/>
    </source>
</evidence>
<evidence type="ECO:0000313" key="8">
    <source>
        <dbReference type="EMBL" id="CEL66706.1"/>
    </source>
</evidence>
<evidence type="ECO:0000256" key="2">
    <source>
        <dbReference type="ARBA" id="ARBA00022692"/>
    </source>
</evidence>
<reference evidence="8" key="4">
    <citation type="journal article" date="2015" name="PLoS ONE">
        <title>Comprehensive Evaluation of Toxoplasma gondii VEG and Neospora caninum LIV Genomes with Tachyzoite Stage Transcriptome and Proteome Defines Novel Transcript Features.</title>
        <authorList>
            <person name="Ramaprasad A."/>
            <person name="Mourier T."/>
            <person name="Naeem R."/>
            <person name="Malas T.B."/>
            <person name="Moussa E."/>
            <person name="Panigrahi A."/>
            <person name="Vermont S.J."/>
            <person name="Otto T.D."/>
            <person name="Wastling J."/>
            <person name="Pain A."/>
        </authorList>
    </citation>
    <scope>NUCLEOTIDE SEQUENCE</scope>
    <source>
        <strain evidence="8">Liverpool</strain>
    </source>
</reference>
<feature type="transmembrane region" description="Helical" evidence="6">
    <location>
        <begin position="462"/>
        <end position="479"/>
    </location>
</feature>
<feature type="transmembrane region" description="Helical" evidence="6">
    <location>
        <begin position="361"/>
        <end position="383"/>
    </location>
</feature>
<sequence length="508" mass="53630">MRPCVLEIERHGQVQMAVSPAAGRAMAPRSTPCSLRLSWNAESLRVLKTPSRRQISSRSCGADRKRRTKEAEKAGRPGGCAASRAAFLLLSLVCVSSLPCVLSSDSTSSLSDADDLLTPEALAGAARSASPLAEAEENMPSVKHTNEAENPSSPSPSDPSPSPSDPSPSPSDPSPLPSDPSPLPSDPSPLPSDPSPLPSDPSPLPSDPSPSPSDPSPSPSSAVSSAAASQGGEASPSRKERPKRRRTYGQEEDCCKKKSASGEIPASSAGEEPPSESAEKKSCCKKKKSGGISASSAGEEPPSENGEVKSCCKKKAAASEGATHVAAEGHKSSCCGVMPMSFQNSFHTVILFHSWETLERWQYVLSILACVVLGMISVVLKVIRLRIEYCLAKRDRAAAEKAKSGERDGGGVGNEPASLSASVFSRRRGGFPVVQNAWRMVEAFIIYGYDYLLMLIVMTYNVGLFFAVTLGLALGFFFFGHRLRIPEGAGGKNDLEEDYRGDPCCCGT</sequence>
<dbReference type="PANTHER" id="PTHR12483:SF27">
    <property type="entry name" value="COPPER TRANSPORT PROTEIN CTR1"/>
    <property type="match status" value="1"/>
</dbReference>
<keyword evidence="9" id="KW-1185">Reference proteome</keyword>
<name>F0VG81_NEOCL</name>
<protein>
    <submittedName>
        <fullName evidence="8">Ctr copper transporter domain-containing protein,putative</fullName>
    </submittedName>
    <submittedName>
        <fullName evidence="7">Putative ctr copper transporter domain-containing protein</fullName>
    </submittedName>
</protein>
<reference evidence="7" key="2">
    <citation type="submission" date="2011-03" db="EMBL/GenBank/DDBJ databases">
        <title>Comparative genomics and transcriptomics of Neospora caninum and Toxoplasma gondii.</title>
        <authorList>
            <person name="Reid A.J."/>
            <person name="Sohal A."/>
            <person name="Harris D."/>
            <person name="Quail M."/>
            <person name="Sanders M."/>
            <person name="Berriman M."/>
            <person name="Wastling J.M."/>
            <person name="Pain A."/>
        </authorList>
    </citation>
    <scope>NUCLEOTIDE SEQUENCE</scope>
    <source>
        <strain evidence="7">Liverpool</strain>
    </source>
</reference>
<evidence type="ECO:0000256" key="4">
    <source>
        <dbReference type="ARBA" id="ARBA00023136"/>
    </source>
</evidence>
<dbReference type="AlphaFoldDB" id="F0VG81"/>
<dbReference type="eggNOG" id="KOG3386">
    <property type="taxonomic scope" value="Eukaryota"/>
</dbReference>
<feature type="compositionally biased region" description="Low complexity" evidence="5">
    <location>
        <begin position="265"/>
        <end position="276"/>
    </location>
</feature>
<evidence type="ECO:0000256" key="5">
    <source>
        <dbReference type="SAM" id="MobiDB-lite"/>
    </source>
</evidence>
<dbReference type="GO" id="GO:0005375">
    <property type="term" value="F:copper ion transmembrane transporter activity"/>
    <property type="evidence" value="ECO:0007669"/>
    <property type="project" value="InterPro"/>
</dbReference>
<proteinExistence type="predicted"/>
<feature type="compositionally biased region" description="Pro residues" evidence="5">
    <location>
        <begin position="153"/>
        <end position="218"/>
    </location>
</feature>
<dbReference type="PANTHER" id="PTHR12483">
    <property type="entry name" value="SOLUTE CARRIER FAMILY 31 COPPER TRANSPORTERS"/>
    <property type="match status" value="1"/>
</dbReference>
<dbReference type="GeneID" id="13445046"/>
<evidence type="ECO:0000256" key="1">
    <source>
        <dbReference type="ARBA" id="ARBA00004141"/>
    </source>
</evidence>